<evidence type="ECO:0000313" key="1">
    <source>
        <dbReference type="Ensembl" id="ENSXMAP00000021169.1"/>
    </source>
</evidence>
<keyword evidence="2" id="KW-1185">Reference proteome</keyword>
<accession>A0A3B5PT23</accession>
<dbReference type="Proteomes" id="UP000002852">
    <property type="component" value="Unassembled WGS sequence"/>
</dbReference>
<proteinExistence type="predicted"/>
<reference evidence="1" key="3">
    <citation type="submission" date="2025-08" db="UniProtKB">
        <authorList>
            <consortium name="Ensembl"/>
        </authorList>
    </citation>
    <scope>IDENTIFICATION</scope>
    <source>
        <strain evidence="1">JP 163 A</strain>
    </source>
</reference>
<reference evidence="2" key="2">
    <citation type="journal article" date="2013" name="Nat. Genet.">
        <title>The genome of the platyfish, Xiphophorus maculatus, provides insights into evolutionary adaptation and several complex traits.</title>
        <authorList>
            <person name="Schartl M."/>
            <person name="Walter R.B."/>
            <person name="Shen Y."/>
            <person name="Garcia T."/>
            <person name="Catchen J."/>
            <person name="Amores A."/>
            <person name="Braasch I."/>
            <person name="Chalopin D."/>
            <person name="Volff J.N."/>
            <person name="Lesch K.P."/>
            <person name="Bisazza A."/>
            <person name="Minx P."/>
            <person name="Hillier L."/>
            <person name="Wilson R.K."/>
            <person name="Fuerstenberg S."/>
            <person name="Boore J."/>
            <person name="Searle S."/>
            <person name="Postlethwait J.H."/>
            <person name="Warren W.C."/>
        </authorList>
    </citation>
    <scope>NUCLEOTIDE SEQUENCE [LARGE SCALE GENOMIC DNA]</scope>
    <source>
        <strain evidence="2">JP 163 A</strain>
    </source>
</reference>
<organism evidence="1 2">
    <name type="scientific">Xiphophorus maculatus</name>
    <name type="common">Southern platyfish</name>
    <name type="synonym">Platypoecilus maculatus</name>
    <dbReference type="NCBI Taxonomy" id="8083"/>
    <lineage>
        <taxon>Eukaryota</taxon>
        <taxon>Metazoa</taxon>
        <taxon>Chordata</taxon>
        <taxon>Craniata</taxon>
        <taxon>Vertebrata</taxon>
        <taxon>Euteleostomi</taxon>
        <taxon>Actinopterygii</taxon>
        <taxon>Neopterygii</taxon>
        <taxon>Teleostei</taxon>
        <taxon>Neoteleostei</taxon>
        <taxon>Acanthomorphata</taxon>
        <taxon>Ovalentaria</taxon>
        <taxon>Atherinomorphae</taxon>
        <taxon>Cyprinodontiformes</taxon>
        <taxon>Poeciliidae</taxon>
        <taxon>Poeciliinae</taxon>
        <taxon>Xiphophorus</taxon>
    </lineage>
</organism>
<sequence>FLDKTRESPVAQSLTGSASRLGIKVAFKFCLCMTAEMQSEFHGSCCGGKVRIAHGGGSSPRIPTHSHCARRVRPAWGRFGKGQSGLHFSVQGILSQVQTYQELHLIFSIYILFCAAAMTSG</sequence>
<dbReference type="InParanoid" id="A0A3B5PT23"/>
<dbReference type="AlphaFoldDB" id="A0A3B5PT23"/>
<name>A0A3B5PT23_XIPMA</name>
<reference evidence="1" key="4">
    <citation type="submission" date="2025-09" db="UniProtKB">
        <authorList>
            <consortium name="Ensembl"/>
        </authorList>
    </citation>
    <scope>IDENTIFICATION</scope>
    <source>
        <strain evidence="1">JP 163 A</strain>
    </source>
</reference>
<protein>
    <submittedName>
        <fullName evidence="1">Uncharacterized protein</fullName>
    </submittedName>
</protein>
<evidence type="ECO:0000313" key="2">
    <source>
        <dbReference type="Proteomes" id="UP000002852"/>
    </source>
</evidence>
<reference evidence="2" key="1">
    <citation type="submission" date="2012-01" db="EMBL/GenBank/DDBJ databases">
        <authorList>
            <person name="Walter R."/>
            <person name="Schartl M."/>
            <person name="Warren W."/>
        </authorList>
    </citation>
    <scope>NUCLEOTIDE SEQUENCE [LARGE SCALE GENOMIC DNA]</scope>
    <source>
        <strain evidence="2">JP 163 A</strain>
    </source>
</reference>
<dbReference type="Ensembl" id="ENSXMAT00000039154.1">
    <property type="protein sequence ID" value="ENSXMAP00000021169.1"/>
    <property type="gene ID" value="ENSXMAG00000029683.1"/>
</dbReference>